<keyword evidence="1" id="KW-0614">Plasmid</keyword>
<name>A0AAJ5RQX6_9BACI</name>
<evidence type="ECO:0000313" key="2">
    <source>
        <dbReference type="Proteomes" id="UP001219585"/>
    </source>
</evidence>
<dbReference type="Proteomes" id="UP001219585">
    <property type="component" value="Plasmid unnamed"/>
</dbReference>
<protein>
    <submittedName>
        <fullName evidence="1">Uncharacterized protein</fullName>
    </submittedName>
</protein>
<accession>A0AAJ5RQX6</accession>
<evidence type="ECO:0000313" key="1">
    <source>
        <dbReference type="EMBL" id="WDV09330.1"/>
    </source>
</evidence>
<organism evidence="1 2">
    <name type="scientific">Lysinibacillus irui</name>
    <dbReference type="NCBI Taxonomy" id="2998077"/>
    <lineage>
        <taxon>Bacteria</taxon>
        <taxon>Bacillati</taxon>
        <taxon>Bacillota</taxon>
        <taxon>Bacilli</taxon>
        <taxon>Bacillales</taxon>
        <taxon>Bacillaceae</taxon>
        <taxon>Lysinibacillus</taxon>
    </lineage>
</organism>
<dbReference type="EMBL" id="CP113528">
    <property type="protein sequence ID" value="WDV09330.1"/>
    <property type="molecule type" value="Genomic_DNA"/>
</dbReference>
<sequence>MTEKMLQMLKEAKGEILIKADGQVLIKVAGEEHLLEKMQREKARVFAEGVQLALGYFIDYRPEIRMVG</sequence>
<proteinExistence type="predicted"/>
<reference evidence="1" key="1">
    <citation type="submission" date="2022-11" db="EMBL/GenBank/DDBJ databases">
        <title>Lysinibacillus irui.</title>
        <authorList>
            <person name="Akintayo S.O."/>
        </authorList>
    </citation>
    <scope>NUCLEOTIDE SEQUENCE</scope>
    <source>
        <strain evidence="1">IRB4-01</strain>
        <plasmid evidence="1">unnamed</plasmid>
    </source>
</reference>
<dbReference type="KEGG" id="liu:OU989_22670"/>
<geneLocation type="plasmid" evidence="1 2">
    <name>unnamed</name>
</geneLocation>
<dbReference type="AlphaFoldDB" id="A0AAJ5RQX6"/>
<dbReference type="RefSeq" id="WP_274797547.1">
    <property type="nucleotide sequence ID" value="NZ_CP113528.1"/>
</dbReference>
<gene>
    <name evidence="1" type="ORF">OU989_22670</name>
</gene>